<evidence type="ECO:0000313" key="1">
    <source>
        <dbReference type="EMBL" id="GFY17468.1"/>
    </source>
</evidence>
<reference evidence="1" key="1">
    <citation type="submission" date="2020-08" db="EMBL/GenBank/DDBJ databases">
        <title>Multicomponent nature underlies the extraordinary mechanical properties of spider dragline silk.</title>
        <authorList>
            <person name="Kono N."/>
            <person name="Nakamura H."/>
            <person name="Mori M."/>
            <person name="Yoshida Y."/>
            <person name="Ohtoshi R."/>
            <person name="Malay A.D."/>
            <person name="Moran D.A.P."/>
            <person name="Tomita M."/>
            <person name="Numata K."/>
            <person name="Arakawa K."/>
        </authorList>
    </citation>
    <scope>NUCLEOTIDE SEQUENCE</scope>
</reference>
<dbReference type="EMBL" id="BMAU01021345">
    <property type="protein sequence ID" value="GFY17468.1"/>
    <property type="molecule type" value="Genomic_DNA"/>
</dbReference>
<dbReference type="AlphaFoldDB" id="A0A8X6VQB1"/>
<proteinExistence type="predicted"/>
<accession>A0A8X6VQB1</accession>
<evidence type="ECO:0000313" key="2">
    <source>
        <dbReference type="Proteomes" id="UP000887159"/>
    </source>
</evidence>
<sequence>MPDGSDKNQDSKINVFLWNLPDVEEVPSHDGDVCFRFSFGIHEKEKRNTYRCGQRTVRLAGCGIQEIQSLSRKPRNLRAQAQLSETKTETCELLVKREKKNRGARAGVTVDTSFKPIC</sequence>
<protein>
    <submittedName>
        <fullName evidence="1">Uncharacterized protein</fullName>
    </submittedName>
</protein>
<gene>
    <name evidence="1" type="ORF">TNCV_3518251</name>
</gene>
<name>A0A8X6VQB1_TRICX</name>
<organism evidence="1 2">
    <name type="scientific">Trichonephila clavipes</name>
    <name type="common">Golden silk orbweaver</name>
    <name type="synonym">Nephila clavipes</name>
    <dbReference type="NCBI Taxonomy" id="2585209"/>
    <lineage>
        <taxon>Eukaryota</taxon>
        <taxon>Metazoa</taxon>
        <taxon>Ecdysozoa</taxon>
        <taxon>Arthropoda</taxon>
        <taxon>Chelicerata</taxon>
        <taxon>Arachnida</taxon>
        <taxon>Araneae</taxon>
        <taxon>Araneomorphae</taxon>
        <taxon>Entelegynae</taxon>
        <taxon>Araneoidea</taxon>
        <taxon>Nephilidae</taxon>
        <taxon>Trichonephila</taxon>
    </lineage>
</organism>
<comment type="caution">
    <text evidence="1">The sequence shown here is derived from an EMBL/GenBank/DDBJ whole genome shotgun (WGS) entry which is preliminary data.</text>
</comment>
<keyword evidence="2" id="KW-1185">Reference proteome</keyword>
<dbReference type="Proteomes" id="UP000887159">
    <property type="component" value="Unassembled WGS sequence"/>
</dbReference>